<dbReference type="AlphaFoldDB" id="A0A364KLU6"/>
<protein>
    <recommendedName>
        <fullName evidence="4">Ig-like domain-containing protein</fullName>
    </recommendedName>
</protein>
<proteinExistence type="predicted"/>
<feature type="chain" id="PRO_5016719444" description="Ig-like domain-containing protein" evidence="1">
    <location>
        <begin position="17"/>
        <end position="109"/>
    </location>
</feature>
<dbReference type="OrthoDB" id="5219036at2759"/>
<dbReference type="Proteomes" id="UP000249363">
    <property type="component" value="Unassembled WGS sequence"/>
</dbReference>
<dbReference type="GeneID" id="63789744"/>
<organism evidence="2 3">
    <name type="scientific">Talaromyces amestolkiae</name>
    <dbReference type="NCBI Taxonomy" id="1196081"/>
    <lineage>
        <taxon>Eukaryota</taxon>
        <taxon>Fungi</taxon>
        <taxon>Dikarya</taxon>
        <taxon>Ascomycota</taxon>
        <taxon>Pezizomycotina</taxon>
        <taxon>Eurotiomycetes</taxon>
        <taxon>Eurotiomycetidae</taxon>
        <taxon>Eurotiales</taxon>
        <taxon>Trichocomaceae</taxon>
        <taxon>Talaromyces</taxon>
        <taxon>Talaromyces sect. Talaromyces</taxon>
    </lineage>
</organism>
<name>A0A364KLU6_TALAM</name>
<sequence length="109" mass="11511">MKYIAAFAALLSVVVADEFGTASVYCGSSCTDGTLIWTGNATTRPEACTDLGATYEYCYFEVDPAEYTANWALQIGGNGVCNVAADPVVDAGDCSAAGSYDSYDVYFYL</sequence>
<keyword evidence="1" id="KW-0732">Signal</keyword>
<feature type="signal peptide" evidence="1">
    <location>
        <begin position="1"/>
        <end position="16"/>
    </location>
</feature>
<dbReference type="RefSeq" id="XP_040729032.1">
    <property type="nucleotide sequence ID" value="XM_040877727.1"/>
</dbReference>
<accession>A0A364KLU6</accession>
<reference evidence="2 3" key="1">
    <citation type="journal article" date="2017" name="Biotechnol. Biofuels">
        <title>Differential beta-glucosidase expression as a function of carbon source availability in Talaromyces amestolkiae: a genomic and proteomic approach.</title>
        <authorList>
            <person name="de Eugenio L.I."/>
            <person name="Mendez-Liter J.A."/>
            <person name="Nieto-Dominguez M."/>
            <person name="Alonso L."/>
            <person name="Gil-Munoz J."/>
            <person name="Barriuso J."/>
            <person name="Prieto A."/>
            <person name="Martinez M.J."/>
        </authorList>
    </citation>
    <scope>NUCLEOTIDE SEQUENCE [LARGE SCALE GENOMIC DNA]</scope>
    <source>
        <strain evidence="2 3">CIB</strain>
    </source>
</reference>
<keyword evidence="3" id="KW-1185">Reference proteome</keyword>
<evidence type="ECO:0008006" key="4">
    <source>
        <dbReference type="Google" id="ProtNLM"/>
    </source>
</evidence>
<comment type="caution">
    <text evidence="2">The sequence shown here is derived from an EMBL/GenBank/DDBJ whole genome shotgun (WGS) entry which is preliminary data.</text>
</comment>
<dbReference type="EMBL" id="MIKG01000001">
    <property type="protein sequence ID" value="RAO64515.1"/>
    <property type="molecule type" value="Genomic_DNA"/>
</dbReference>
<evidence type="ECO:0000313" key="2">
    <source>
        <dbReference type="EMBL" id="RAO64515.1"/>
    </source>
</evidence>
<evidence type="ECO:0000313" key="3">
    <source>
        <dbReference type="Proteomes" id="UP000249363"/>
    </source>
</evidence>
<evidence type="ECO:0000256" key="1">
    <source>
        <dbReference type="SAM" id="SignalP"/>
    </source>
</evidence>
<gene>
    <name evidence="2" type="ORF">BHQ10_000527</name>
</gene>